<dbReference type="PANTHER" id="PTHR34709">
    <property type="entry name" value="OS10G0396666 PROTEIN"/>
    <property type="match status" value="1"/>
</dbReference>
<protein>
    <submittedName>
        <fullName evidence="1">Uncharacterized protein</fullName>
    </submittedName>
</protein>
<dbReference type="PANTHER" id="PTHR34709:SF78">
    <property type="entry name" value="FBD DOMAIN-CONTAINING PROTEIN"/>
    <property type="match status" value="1"/>
</dbReference>
<organism evidence="1">
    <name type="scientific">Setaria italica</name>
    <name type="common">Foxtail millet</name>
    <name type="synonym">Panicum italicum</name>
    <dbReference type="NCBI Taxonomy" id="4555"/>
    <lineage>
        <taxon>Eukaryota</taxon>
        <taxon>Viridiplantae</taxon>
        <taxon>Streptophyta</taxon>
        <taxon>Embryophyta</taxon>
        <taxon>Tracheophyta</taxon>
        <taxon>Spermatophyta</taxon>
        <taxon>Magnoliopsida</taxon>
        <taxon>Liliopsida</taxon>
        <taxon>Poales</taxon>
        <taxon>Poaceae</taxon>
        <taxon>PACMAD clade</taxon>
        <taxon>Panicoideae</taxon>
        <taxon>Panicodae</taxon>
        <taxon>Paniceae</taxon>
        <taxon>Cenchrinae</taxon>
        <taxon>Setaria</taxon>
    </lineage>
</organism>
<gene>
    <name evidence="1" type="ORF">SETIT_3G350000v2</name>
</gene>
<reference evidence="1" key="2">
    <citation type="submission" date="2015-07" db="EMBL/GenBank/DDBJ databases">
        <authorList>
            <person name="Noorani M."/>
        </authorList>
    </citation>
    <scope>NUCLEOTIDE SEQUENCE</scope>
    <source>
        <strain evidence="1">Yugu1</strain>
    </source>
</reference>
<dbReference type="AlphaFoldDB" id="A0A368QP42"/>
<reference evidence="1" key="1">
    <citation type="journal article" date="2012" name="Nat. Biotechnol.">
        <title>Reference genome sequence of the model plant Setaria.</title>
        <authorList>
            <person name="Bennetzen J.L."/>
            <person name="Schmutz J."/>
            <person name="Wang H."/>
            <person name="Percifield R."/>
            <person name="Hawkins J."/>
            <person name="Pontaroli A.C."/>
            <person name="Estep M."/>
            <person name="Feng L."/>
            <person name="Vaughn J.N."/>
            <person name="Grimwood J."/>
            <person name="Jenkins J."/>
            <person name="Barry K."/>
            <person name="Lindquist E."/>
            <person name="Hellsten U."/>
            <person name="Deshpande S."/>
            <person name="Wang X."/>
            <person name="Wu X."/>
            <person name="Mitros T."/>
            <person name="Triplett J."/>
            <person name="Yang X."/>
            <person name="Ye C.Y."/>
            <person name="Mauro-Herrera M."/>
            <person name="Wang L."/>
            <person name="Li P."/>
            <person name="Sharma M."/>
            <person name="Sharma R."/>
            <person name="Ronald P.C."/>
            <person name="Panaud O."/>
            <person name="Kellogg E.A."/>
            <person name="Brutnell T.P."/>
            <person name="Doust A.N."/>
            <person name="Tuskan G.A."/>
            <person name="Rokhsar D."/>
            <person name="Devos K.M."/>
        </authorList>
    </citation>
    <scope>NUCLEOTIDE SEQUENCE [LARGE SCALE GENOMIC DNA]</scope>
    <source>
        <strain evidence="1">Yugu1</strain>
    </source>
</reference>
<dbReference type="EMBL" id="CM003530">
    <property type="protein sequence ID" value="RCV19020.1"/>
    <property type="molecule type" value="Genomic_DNA"/>
</dbReference>
<dbReference type="Gene3D" id="3.80.10.10">
    <property type="entry name" value="Ribonuclease Inhibitor"/>
    <property type="match status" value="1"/>
</dbReference>
<dbReference type="InterPro" id="IPR032675">
    <property type="entry name" value="LRR_dom_sf"/>
</dbReference>
<sequence length="584" mass="63925">MWHRNIPMQNTISTALRTARILRFRSGRSCMQPSAAAPALAPSMPLSFDSPSKIVGLNYDDEQVLHAPALRFAVTPNPFGAGTGLKDTEDGRRLIAAVDAALARRAGDVEELEINFVYGSPRNRYIDMTSGGFYLFRHDHAADITSDHVAAWLRFGERLVTGRFTLAVPVPPRHAKKTAAPAPGRKLYAAMPASARSQRMSLTLGNATLAVPVAGAGAFDTLADVLLSHARIAPTIANQRNLGDLLSAACCPRLRRLRLEYITGLDALRLRAAATLEELRLDHVRDMASLELDAPGLRALHVADCYKMASDDAAVTISAPRLETLACAEMCHPDRLRFDGAATVRRLDKIFLWSHGRPGVYSNAGAVWLLQHCTAADSLGVHISPPVAKNWKDMEEMMSPVPQLPNITSLTADAQWQHLEASIAKLIAKCSRLERLTIDISRPCDPCSNPHCFCNQEAGWDDQKISLEHLREGKITGLQPSNEHLSLIRRVIASAPALERMTVELCIGKELDCSSIPCNRGHWAPCVSGQSSRRVCDQAYEWTPGKKGEAGQVVVHPGKRSVHPLLFCSKTSCVPPRKRSNRDL</sequence>
<name>A0A368QP42_SETIT</name>
<dbReference type="InterPro" id="IPR055312">
    <property type="entry name" value="FBL15-like"/>
</dbReference>
<proteinExistence type="predicted"/>
<accession>A0A368QP42</accession>
<dbReference type="OrthoDB" id="688776at2759"/>
<evidence type="ECO:0000313" key="1">
    <source>
        <dbReference type="EMBL" id="RCV19020.1"/>
    </source>
</evidence>